<reference evidence="1 2" key="1">
    <citation type="submission" date="2022-10" db="EMBL/GenBank/DDBJ databases">
        <title>Chitinophaga nivalis PC15 sp. nov., isolated from Pyeongchang county, South Korea.</title>
        <authorList>
            <person name="Trinh H.N."/>
        </authorList>
    </citation>
    <scope>NUCLEOTIDE SEQUENCE [LARGE SCALE GENOMIC DNA]</scope>
    <source>
        <strain evidence="1 2">PC14</strain>
    </source>
</reference>
<protein>
    <submittedName>
        <fullName evidence="1">DUF4397 domain-containing protein</fullName>
    </submittedName>
</protein>
<proteinExistence type="predicted"/>
<dbReference type="PROSITE" id="PS51257">
    <property type="entry name" value="PROKAR_LIPOPROTEIN"/>
    <property type="match status" value="1"/>
</dbReference>
<sequence>MKRISIMAGMLLAFGSIITSCKKDKTDHQYDNRIIQDTRSNSGIRIVNMANHNQVIVNGDTLTNYQVFGPTDPNWKLYGTKYFPEKGQLSTTWYVPKHFLNAAGKATLKTEARSYQSIPDPAVFEVAENYSQPADYYIVRSSIYTTGEIPQVNRIPRSVEAPAKADHFKIRIVNLSAGIKSPDATQEKIDGPMSLAWADGTPVNTATSNVPAGKYSDYIELPYGTYQFKVMSKAGTQVSAFGGNNEENTKVIDPATSTMTKGAIGIPHTVSVGITYAPIRTYQPGGIYTIVIAPFIFTVPYYLGGSGEETTISQNGFQVVTDISEPMNITYARIHGVNALPGSNAIRLKVNGRQAGNDINYATAGEYITTVTGMTTIEATDAAGKVLAARQQFLTAGQNYSSWVYADANGAAQIAVAANNLSGNLFNPGEDGQDGTYQRRQYKLPFQYRFLNFCPDFANVNFTGDNGQSIGGSGTKNLQPGVIPQETSNAIKGATIMNFKMMAFQSPANVFPGTWLTQIPLLKSSDFIARKELYTRAPMPETEPGFFTVALIGRNGPNVPAAAKARMIIVKHNR</sequence>
<keyword evidence="2" id="KW-1185">Reference proteome</keyword>
<evidence type="ECO:0000313" key="1">
    <source>
        <dbReference type="EMBL" id="MCW3483093.1"/>
    </source>
</evidence>
<dbReference type="RefSeq" id="WP_264728075.1">
    <property type="nucleotide sequence ID" value="NZ_JAPDNR010000001.1"/>
</dbReference>
<evidence type="ECO:0000313" key="2">
    <source>
        <dbReference type="Proteomes" id="UP001207742"/>
    </source>
</evidence>
<dbReference type="Proteomes" id="UP001207742">
    <property type="component" value="Unassembled WGS sequence"/>
</dbReference>
<accession>A0ABT3IGM5</accession>
<organism evidence="1 2">
    <name type="scientific">Chitinophaga nivalis</name>
    <dbReference type="NCBI Taxonomy" id="2991709"/>
    <lineage>
        <taxon>Bacteria</taxon>
        <taxon>Pseudomonadati</taxon>
        <taxon>Bacteroidota</taxon>
        <taxon>Chitinophagia</taxon>
        <taxon>Chitinophagales</taxon>
        <taxon>Chitinophagaceae</taxon>
        <taxon>Chitinophaga</taxon>
    </lineage>
</organism>
<gene>
    <name evidence="1" type="ORF">OL497_04275</name>
</gene>
<name>A0ABT3IGM5_9BACT</name>
<dbReference type="EMBL" id="JAPDNS010000001">
    <property type="protein sequence ID" value="MCW3483093.1"/>
    <property type="molecule type" value="Genomic_DNA"/>
</dbReference>
<comment type="caution">
    <text evidence="1">The sequence shown here is derived from an EMBL/GenBank/DDBJ whole genome shotgun (WGS) entry which is preliminary data.</text>
</comment>